<sequence length="72" mass="8203">CVCFDALAKRGSNARLARDVFFMFLLDMMNARLARDWPLSEGFSLCLARSRYVSPEQRGHSDLSHHDLASSR</sequence>
<evidence type="ECO:0000313" key="2">
    <source>
        <dbReference type="EMBL" id="MCH86506.1"/>
    </source>
</evidence>
<protein>
    <submittedName>
        <fullName evidence="2">Uncharacterized protein</fullName>
    </submittedName>
</protein>
<feature type="region of interest" description="Disordered" evidence="1">
    <location>
        <begin position="53"/>
        <end position="72"/>
    </location>
</feature>
<dbReference type="Proteomes" id="UP000265520">
    <property type="component" value="Unassembled WGS sequence"/>
</dbReference>
<dbReference type="AlphaFoldDB" id="A0A392MG60"/>
<keyword evidence="3" id="KW-1185">Reference proteome</keyword>
<comment type="caution">
    <text evidence="2">The sequence shown here is derived from an EMBL/GenBank/DDBJ whole genome shotgun (WGS) entry which is preliminary data.</text>
</comment>
<name>A0A392MG60_9FABA</name>
<reference evidence="2 3" key="1">
    <citation type="journal article" date="2018" name="Front. Plant Sci.">
        <title>Red Clover (Trifolium pratense) and Zigzag Clover (T. medium) - A Picture of Genomic Similarities and Differences.</title>
        <authorList>
            <person name="Dluhosova J."/>
            <person name="Istvanek J."/>
            <person name="Nedelnik J."/>
            <person name="Repkova J."/>
        </authorList>
    </citation>
    <scope>NUCLEOTIDE SEQUENCE [LARGE SCALE GENOMIC DNA]</scope>
    <source>
        <strain evidence="3">cv. 10/8</strain>
        <tissue evidence="2">Leaf</tissue>
    </source>
</reference>
<gene>
    <name evidence="2" type="ORF">A2U01_0007363</name>
</gene>
<feature type="compositionally biased region" description="Basic and acidic residues" evidence="1">
    <location>
        <begin position="57"/>
        <end position="72"/>
    </location>
</feature>
<feature type="non-terminal residue" evidence="2">
    <location>
        <position position="1"/>
    </location>
</feature>
<evidence type="ECO:0000256" key="1">
    <source>
        <dbReference type="SAM" id="MobiDB-lite"/>
    </source>
</evidence>
<organism evidence="2 3">
    <name type="scientific">Trifolium medium</name>
    <dbReference type="NCBI Taxonomy" id="97028"/>
    <lineage>
        <taxon>Eukaryota</taxon>
        <taxon>Viridiplantae</taxon>
        <taxon>Streptophyta</taxon>
        <taxon>Embryophyta</taxon>
        <taxon>Tracheophyta</taxon>
        <taxon>Spermatophyta</taxon>
        <taxon>Magnoliopsida</taxon>
        <taxon>eudicotyledons</taxon>
        <taxon>Gunneridae</taxon>
        <taxon>Pentapetalae</taxon>
        <taxon>rosids</taxon>
        <taxon>fabids</taxon>
        <taxon>Fabales</taxon>
        <taxon>Fabaceae</taxon>
        <taxon>Papilionoideae</taxon>
        <taxon>50 kb inversion clade</taxon>
        <taxon>NPAAA clade</taxon>
        <taxon>Hologalegina</taxon>
        <taxon>IRL clade</taxon>
        <taxon>Trifolieae</taxon>
        <taxon>Trifolium</taxon>
    </lineage>
</organism>
<proteinExistence type="predicted"/>
<accession>A0A392MG60</accession>
<dbReference type="EMBL" id="LXQA010010423">
    <property type="protein sequence ID" value="MCH86506.1"/>
    <property type="molecule type" value="Genomic_DNA"/>
</dbReference>
<evidence type="ECO:0000313" key="3">
    <source>
        <dbReference type="Proteomes" id="UP000265520"/>
    </source>
</evidence>